<name>A0A1R0Y1G7_9BACL</name>
<proteinExistence type="inferred from homology"/>
<evidence type="ECO:0000256" key="2">
    <source>
        <dbReference type="ARBA" id="ARBA00022448"/>
    </source>
</evidence>
<dbReference type="InterPro" id="IPR000515">
    <property type="entry name" value="MetI-like"/>
</dbReference>
<feature type="transmembrane region" description="Helical" evidence="7">
    <location>
        <begin position="93"/>
        <end position="112"/>
    </location>
</feature>
<dbReference type="GO" id="GO:0005886">
    <property type="term" value="C:plasma membrane"/>
    <property type="evidence" value="ECO:0007669"/>
    <property type="project" value="UniProtKB-SubCell"/>
</dbReference>
<feature type="transmembrane region" description="Helical" evidence="7">
    <location>
        <begin position="31"/>
        <end position="60"/>
    </location>
</feature>
<dbReference type="InterPro" id="IPR035906">
    <property type="entry name" value="MetI-like_sf"/>
</dbReference>
<dbReference type="GO" id="GO:0055085">
    <property type="term" value="P:transmembrane transport"/>
    <property type="evidence" value="ECO:0007669"/>
    <property type="project" value="InterPro"/>
</dbReference>
<comment type="caution">
    <text evidence="9">The sequence shown here is derived from an EMBL/GenBank/DDBJ whole genome shotgun (WGS) entry which is preliminary data.</text>
</comment>
<dbReference type="Proteomes" id="UP000187439">
    <property type="component" value="Unassembled WGS sequence"/>
</dbReference>
<keyword evidence="5 7" id="KW-1133">Transmembrane helix</keyword>
<dbReference type="Proteomes" id="UP000187323">
    <property type="component" value="Unassembled WGS sequence"/>
</dbReference>
<dbReference type="Pfam" id="PF00528">
    <property type="entry name" value="BPD_transp_1"/>
    <property type="match status" value="1"/>
</dbReference>
<dbReference type="PROSITE" id="PS50928">
    <property type="entry name" value="ABC_TM1"/>
    <property type="match status" value="1"/>
</dbReference>
<feature type="transmembrane region" description="Helical" evidence="7">
    <location>
        <begin position="124"/>
        <end position="147"/>
    </location>
</feature>
<reference evidence="11 12" key="1">
    <citation type="submission" date="2016-10" db="EMBL/GenBank/DDBJ databases">
        <title>Paenibacillus species isolates.</title>
        <authorList>
            <person name="Beno S.M."/>
        </authorList>
    </citation>
    <scope>NUCLEOTIDE SEQUENCE [LARGE SCALE GENOMIC DNA]</scope>
    <source>
        <strain evidence="9 12">FSL H7-0710</strain>
        <strain evidence="10 11">FSL H7-0918</strain>
    </source>
</reference>
<evidence type="ECO:0000256" key="4">
    <source>
        <dbReference type="ARBA" id="ARBA00022692"/>
    </source>
</evidence>
<feature type="transmembrane region" description="Helical" evidence="7">
    <location>
        <begin position="239"/>
        <end position="262"/>
    </location>
</feature>
<gene>
    <name evidence="10" type="ORF">BSK47_18315</name>
    <name evidence="9" type="ORF">BSK52_12000</name>
</gene>
<dbReference type="SUPFAM" id="SSF161098">
    <property type="entry name" value="MetI-like"/>
    <property type="match status" value="1"/>
</dbReference>
<comment type="subcellular location">
    <subcellularLocation>
        <location evidence="1 7">Cell membrane</location>
        <topology evidence="1 7">Multi-pass membrane protein</topology>
    </subcellularLocation>
</comment>
<dbReference type="CDD" id="cd06261">
    <property type="entry name" value="TM_PBP2"/>
    <property type="match status" value="1"/>
</dbReference>
<evidence type="ECO:0000256" key="3">
    <source>
        <dbReference type="ARBA" id="ARBA00022475"/>
    </source>
</evidence>
<feature type="domain" description="ABC transmembrane type-1" evidence="8">
    <location>
        <begin position="89"/>
        <end position="308"/>
    </location>
</feature>
<dbReference type="OrthoDB" id="9783627at2"/>
<keyword evidence="4 7" id="KW-0812">Transmembrane</keyword>
<dbReference type="AlphaFoldDB" id="A0A1R0Y1G7"/>
<keyword evidence="6 7" id="KW-0472">Membrane</keyword>
<comment type="similarity">
    <text evidence="7">Belongs to the binding-protein-dependent transport system permease family.</text>
</comment>
<dbReference type="PANTHER" id="PTHR43005">
    <property type="entry name" value="BLR7065 PROTEIN"/>
    <property type="match status" value="1"/>
</dbReference>
<feature type="transmembrane region" description="Helical" evidence="7">
    <location>
        <begin position="178"/>
        <end position="204"/>
    </location>
</feature>
<evidence type="ECO:0000313" key="10">
    <source>
        <dbReference type="EMBL" id="OME18145.1"/>
    </source>
</evidence>
<evidence type="ECO:0000256" key="6">
    <source>
        <dbReference type="ARBA" id="ARBA00023136"/>
    </source>
</evidence>
<evidence type="ECO:0000313" key="9">
    <source>
        <dbReference type="EMBL" id="OMD41146.1"/>
    </source>
</evidence>
<protein>
    <submittedName>
        <fullName evidence="9">ABC transporter permease</fullName>
    </submittedName>
</protein>
<evidence type="ECO:0000313" key="11">
    <source>
        <dbReference type="Proteomes" id="UP000187323"/>
    </source>
</evidence>
<feature type="transmembrane region" description="Helical" evidence="7">
    <location>
        <begin position="282"/>
        <end position="304"/>
    </location>
</feature>
<sequence length="314" mass="35336">MESSTPINRRLKPGLSGKTESRFKRVADSPYLFIMPYAILFLLLIVLPVVIAAAMSFTYFNTVEFPRFVGFRNYIDLFTGDTVFLQNAVPNTLLYGIIVGPFGYMLAFMLAWMLSQVTHRMRTLYTVIIYSPSITGPVMMAVVWKVLFSGDQAGYLNYWLLKLNIVREPVQWLQSPELLMPIMIFIALWGSMGVGFLAMLAGLLNIDRTMYEAAYIDGIRNRWQEIFYITIPSMKPQMLFGAVMAIIGTFNAAGMAATLSGGTPPPQYVGWLIVDHANDFGFVRYEMGYASAVTVALLCIVILFNKVSYKLFGE</sequence>
<accession>A0A1R0Y1G7</accession>
<keyword evidence="2 7" id="KW-0813">Transport</keyword>
<evidence type="ECO:0000256" key="5">
    <source>
        <dbReference type="ARBA" id="ARBA00022989"/>
    </source>
</evidence>
<evidence type="ECO:0000259" key="8">
    <source>
        <dbReference type="PROSITE" id="PS50928"/>
    </source>
</evidence>
<dbReference type="EMBL" id="MPTC01000008">
    <property type="protein sequence ID" value="OMD41146.1"/>
    <property type="molecule type" value="Genomic_DNA"/>
</dbReference>
<dbReference type="RefSeq" id="WP_076119311.1">
    <property type="nucleotide sequence ID" value="NZ_MKQM01000122.1"/>
</dbReference>
<evidence type="ECO:0000256" key="1">
    <source>
        <dbReference type="ARBA" id="ARBA00004651"/>
    </source>
</evidence>
<evidence type="ECO:0000313" key="12">
    <source>
        <dbReference type="Proteomes" id="UP000187439"/>
    </source>
</evidence>
<dbReference type="EMBL" id="MPTO01000016">
    <property type="protein sequence ID" value="OME18145.1"/>
    <property type="molecule type" value="Genomic_DNA"/>
</dbReference>
<dbReference type="PANTHER" id="PTHR43005:SF1">
    <property type="entry name" value="SPERMIDINE_PUTRESCINE TRANSPORT SYSTEM PERMEASE PROTEIN"/>
    <property type="match status" value="1"/>
</dbReference>
<dbReference type="Gene3D" id="1.10.3720.10">
    <property type="entry name" value="MetI-like"/>
    <property type="match status" value="1"/>
</dbReference>
<evidence type="ECO:0000256" key="7">
    <source>
        <dbReference type="RuleBase" id="RU363032"/>
    </source>
</evidence>
<organism evidence="9 12">
    <name type="scientific">Paenibacillus odorifer</name>
    <dbReference type="NCBI Taxonomy" id="189426"/>
    <lineage>
        <taxon>Bacteria</taxon>
        <taxon>Bacillati</taxon>
        <taxon>Bacillota</taxon>
        <taxon>Bacilli</taxon>
        <taxon>Bacillales</taxon>
        <taxon>Paenibacillaceae</taxon>
        <taxon>Paenibacillus</taxon>
    </lineage>
</organism>
<keyword evidence="3" id="KW-1003">Cell membrane</keyword>